<gene>
    <name evidence="1" type="ORF">DY240_17145</name>
</gene>
<accession>A0A418KNM1</accession>
<protein>
    <recommendedName>
        <fullName evidence="3">AbiEi antitoxin C-terminal domain-containing protein</fullName>
    </recommendedName>
</protein>
<dbReference type="AlphaFoldDB" id="A0A418KNM1"/>
<organism evidence="1 2">
    <name type="scientific">Jiangella rhizosphaerae</name>
    <dbReference type="NCBI Taxonomy" id="2293569"/>
    <lineage>
        <taxon>Bacteria</taxon>
        <taxon>Bacillati</taxon>
        <taxon>Actinomycetota</taxon>
        <taxon>Actinomycetes</taxon>
        <taxon>Jiangellales</taxon>
        <taxon>Jiangellaceae</taxon>
        <taxon>Jiangella</taxon>
    </lineage>
</organism>
<dbReference type="EMBL" id="QUAL01000163">
    <property type="protein sequence ID" value="RIQ20623.1"/>
    <property type="molecule type" value="Genomic_DNA"/>
</dbReference>
<evidence type="ECO:0000313" key="2">
    <source>
        <dbReference type="Proteomes" id="UP000284057"/>
    </source>
</evidence>
<evidence type="ECO:0000313" key="1">
    <source>
        <dbReference type="EMBL" id="RIQ20623.1"/>
    </source>
</evidence>
<keyword evidence="2" id="KW-1185">Reference proteome</keyword>
<name>A0A418KNM1_9ACTN</name>
<sequence>MAAGYDDSEIARRRAVGAWTAIRRGAYVDKAQWDAFDDRQRHLALCQAAMLQLAVPAVLSHVSAAVWWGLPTWNADLTTVHVSRRDRHAPRLEAGVHHHAGRLTDDEVAVVDGVPVTQAARTVVDVARILPFEPAVVIADAALARSLVTKEGLRDMLDTMRDWRGSRAAGRTVEFADGRSESVGESRHRVQLDRIGLPRPELQVVVGGDDGPGYRVDFYFEEYATVAEFDGRVKYGRLLGPGEAPGDAVWQEKRREDRLREYGLEIVRSVWADLYQDDVVATRYRAALARGRGRVLV</sequence>
<evidence type="ECO:0008006" key="3">
    <source>
        <dbReference type="Google" id="ProtNLM"/>
    </source>
</evidence>
<dbReference type="Proteomes" id="UP000284057">
    <property type="component" value="Unassembled WGS sequence"/>
</dbReference>
<reference evidence="1 2" key="1">
    <citation type="submission" date="2018-09" db="EMBL/GenBank/DDBJ databases">
        <title>Isolation, diversity and antifungal activity of actinobacteria from wheat.</title>
        <authorList>
            <person name="Han C."/>
        </authorList>
    </citation>
    <scope>NUCLEOTIDE SEQUENCE [LARGE SCALE GENOMIC DNA]</scope>
    <source>
        <strain evidence="1 2">NEAU-YY265</strain>
    </source>
</reference>
<proteinExistence type="predicted"/>
<comment type="caution">
    <text evidence="1">The sequence shown here is derived from an EMBL/GenBank/DDBJ whole genome shotgun (WGS) entry which is preliminary data.</text>
</comment>